<dbReference type="EMBL" id="JACFXU010000014">
    <property type="protein sequence ID" value="MBA6412842.1"/>
    <property type="molecule type" value="Genomic_DNA"/>
</dbReference>
<proteinExistence type="predicted"/>
<reference evidence="10 11" key="1">
    <citation type="submission" date="2020-07" db="EMBL/GenBank/DDBJ databases">
        <title>Halieaceae bacterium, F7430, whole genome shotgun sequencing project.</title>
        <authorList>
            <person name="Jiang S."/>
            <person name="Liu Z.W."/>
            <person name="Du Z.J."/>
        </authorList>
    </citation>
    <scope>NUCLEOTIDE SEQUENCE [LARGE SCALE GENOMIC DNA]</scope>
    <source>
        <strain evidence="10 11">F7430</strain>
    </source>
</reference>
<dbReference type="AlphaFoldDB" id="A0A7W2TVQ4"/>
<evidence type="ECO:0000256" key="5">
    <source>
        <dbReference type="ARBA" id="ARBA00022692"/>
    </source>
</evidence>
<dbReference type="Pfam" id="PF02518">
    <property type="entry name" value="HATPase_c"/>
    <property type="match status" value="1"/>
</dbReference>
<comment type="catalytic activity">
    <reaction evidence="1">
        <text>ATP + protein L-histidine = ADP + protein N-phospho-L-histidine.</text>
        <dbReference type="EC" id="2.7.13.3"/>
    </reaction>
</comment>
<keyword evidence="6" id="KW-0418">Kinase</keyword>
<dbReference type="Pfam" id="PF00512">
    <property type="entry name" value="HisKA"/>
    <property type="match status" value="1"/>
</dbReference>
<dbReference type="SUPFAM" id="SSF49344">
    <property type="entry name" value="CBD9-like"/>
    <property type="match status" value="1"/>
</dbReference>
<dbReference type="InterPro" id="IPR003661">
    <property type="entry name" value="HisK_dim/P_dom"/>
</dbReference>
<keyword evidence="3" id="KW-0597">Phosphoprotein</keyword>
<evidence type="ECO:0000256" key="6">
    <source>
        <dbReference type="ARBA" id="ARBA00022777"/>
    </source>
</evidence>
<keyword evidence="5 8" id="KW-0812">Transmembrane</keyword>
<evidence type="ECO:0000256" key="8">
    <source>
        <dbReference type="SAM" id="Phobius"/>
    </source>
</evidence>
<dbReference type="PANTHER" id="PTHR45436">
    <property type="entry name" value="SENSOR HISTIDINE KINASE YKOH"/>
    <property type="match status" value="1"/>
</dbReference>
<dbReference type="Gene3D" id="2.60.40.1190">
    <property type="match status" value="1"/>
</dbReference>
<dbReference type="RefSeq" id="WP_182170956.1">
    <property type="nucleotide sequence ID" value="NZ_JACFXU010000014.1"/>
</dbReference>
<gene>
    <name evidence="10" type="ORF">H2508_06935</name>
</gene>
<evidence type="ECO:0000256" key="4">
    <source>
        <dbReference type="ARBA" id="ARBA00022679"/>
    </source>
</evidence>
<dbReference type="CDD" id="cd00082">
    <property type="entry name" value="HisKA"/>
    <property type="match status" value="1"/>
</dbReference>
<dbReference type="SUPFAM" id="SSF55874">
    <property type="entry name" value="ATPase domain of HSP90 chaperone/DNA topoisomerase II/histidine kinase"/>
    <property type="match status" value="1"/>
</dbReference>
<dbReference type="InterPro" id="IPR036097">
    <property type="entry name" value="HisK_dim/P_sf"/>
</dbReference>
<evidence type="ECO:0000256" key="7">
    <source>
        <dbReference type="ARBA" id="ARBA00022989"/>
    </source>
</evidence>
<feature type="domain" description="Histidine kinase" evidence="9">
    <location>
        <begin position="478"/>
        <end position="694"/>
    </location>
</feature>
<dbReference type="Gene3D" id="1.10.287.130">
    <property type="match status" value="1"/>
</dbReference>
<feature type="transmembrane region" description="Helical" evidence="8">
    <location>
        <begin position="395"/>
        <end position="416"/>
    </location>
</feature>
<evidence type="ECO:0000313" key="10">
    <source>
        <dbReference type="EMBL" id="MBA6412842.1"/>
    </source>
</evidence>
<dbReference type="InterPro" id="IPR050428">
    <property type="entry name" value="TCS_sensor_his_kinase"/>
</dbReference>
<evidence type="ECO:0000259" key="9">
    <source>
        <dbReference type="PROSITE" id="PS50109"/>
    </source>
</evidence>
<dbReference type="GO" id="GO:0000155">
    <property type="term" value="F:phosphorelay sensor kinase activity"/>
    <property type="evidence" value="ECO:0007669"/>
    <property type="project" value="InterPro"/>
</dbReference>
<dbReference type="EC" id="2.7.13.3" evidence="2"/>
<protein>
    <recommendedName>
        <fullName evidence="2">histidine kinase</fullName>
        <ecNumber evidence="2">2.7.13.3</ecNumber>
    </recommendedName>
</protein>
<dbReference type="PANTHER" id="PTHR45436:SF5">
    <property type="entry name" value="SENSOR HISTIDINE KINASE TRCS"/>
    <property type="match status" value="1"/>
</dbReference>
<dbReference type="SMART" id="SM00387">
    <property type="entry name" value="HATPase_c"/>
    <property type="match status" value="1"/>
</dbReference>
<evidence type="ECO:0000313" key="11">
    <source>
        <dbReference type="Proteomes" id="UP000539350"/>
    </source>
</evidence>
<keyword evidence="4" id="KW-0808">Transferase</keyword>
<dbReference type="SMART" id="SM00388">
    <property type="entry name" value="HisKA"/>
    <property type="match status" value="1"/>
</dbReference>
<evidence type="ECO:0000256" key="3">
    <source>
        <dbReference type="ARBA" id="ARBA00022553"/>
    </source>
</evidence>
<name>A0A7W2TVQ4_9GAMM</name>
<dbReference type="PROSITE" id="PS50109">
    <property type="entry name" value="HIS_KIN"/>
    <property type="match status" value="1"/>
</dbReference>
<evidence type="ECO:0000256" key="1">
    <source>
        <dbReference type="ARBA" id="ARBA00000085"/>
    </source>
</evidence>
<dbReference type="InterPro" id="IPR003594">
    <property type="entry name" value="HATPase_dom"/>
</dbReference>
<dbReference type="Gene3D" id="3.30.565.10">
    <property type="entry name" value="Histidine kinase-like ATPase, C-terminal domain"/>
    <property type="match status" value="1"/>
</dbReference>
<accession>A0A7W2TVQ4</accession>
<dbReference type="Proteomes" id="UP000539350">
    <property type="component" value="Unassembled WGS sequence"/>
</dbReference>
<evidence type="ECO:0000256" key="2">
    <source>
        <dbReference type="ARBA" id="ARBA00012438"/>
    </source>
</evidence>
<dbReference type="InterPro" id="IPR005467">
    <property type="entry name" value="His_kinase_dom"/>
</dbReference>
<dbReference type="InterPro" id="IPR036890">
    <property type="entry name" value="HATPase_C_sf"/>
</dbReference>
<organism evidence="10 11">
    <name type="scientific">Sediminihaliea albiluteola</name>
    <dbReference type="NCBI Taxonomy" id="2758564"/>
    <lineage>
        <taxon>Bacteria</taxon>
        <taxon>Pseudomonadati</taxon>
        <taxon>Pseudomonadota</taxon>
        <taxon>Gammaproteobacteria</taxon>
        <taxon>Cellvibrionales</taxon>
        <taxon>Halieaceae</taxon>
        <taxon>Sediminihaliea</taxon>
    </lineage>
</organism>
<comment type="caution">
    <text evidence="10">The sequence shown here is derived from an EMBL/GenBank/DDBJ whole genome shotgun (WGS) entry which is preliminary data.</text>
</comment>
<dbReference type="SUPFAM" id="SSF47384">
    <property type="entry name" value="Homodimeric domain of signal transducing histidine kinase"/>
    <property type="match status" value="1"/>
</dbReference>
<keyword evidence="8" id="KW-0472">Membrane</keyword>
<keyword evidence="11" id="KW-1185">Reference proteome</keyword>
<keyword evidence="7 8" id="KW-1133">Transmembrane helix</keyword>
<sequence>MNLRRQLILVSLLLLALPWAGCQFVREIESTLRQGQAQALQATAQAIAASFADKADLLYPYPERLNAVPDPSHSLYARVAPAPILVDGYADGWPEQWSGRFDHSTADNSIAFNYQAATRNEQLYLLLQVEDSELVYDNPGLSPEPNGDRLLLRTWLDGKRQEYVIATAAPGSVRARYAGRRHPQAQASRIRGYWQDTSQGYTLELEMPLAMTGGRLGLQVINISPSQSGQSLSAGNISTLDQAPPPWLIFSPEPLRRALEPFQNAGRNVSLFDTTGWKIAGFNTEDEVPSRIQQTVSQERPFWLLRLLYRRILTQSDLSILPRAGADGRLQSPELSRALEGQPDVYWYRDSSNTRRTSLSAAAPIEADGRVIGAVLVRQSSEEYLSLTDQAFSRLLAYSLLAIAVAALGLLAYASILSWRIGRLSRAASNVVRKGKIVMDDFPHSRARDEVGELSRRYASLLVELQRYNEYLRTLSRKLSHELRTPLAVIQSSLDNLEHELTSDQSAVYIDRARGGLGRLNRILTAMTEASHVEDSVRGEALAALDLVPLLNEVLPAYQGAYPEQQLSLKFEPEQAWILASADLLVQALDKLIDNAASFCPEDGHIIIGLSASEQHWKLSVSNDGPTLPAAMQRQLFEAMVSMRTSSTSKSGVHLGLGLYIVKLIVDYFGGEVRADNRKDESGVVVQLMLPKNEPPANSTSPQLIKASCLISAT</sequence>